<dbReference type="InterPro" id="IPR027482">
    <property type="entry name" value="Sec1-like_dom2"/>
</dbReference>
<dbReference type="InterPro" id="IPR043154">
    <property type="entry name" value="Sec-1-like_dom1"/>
</dbReference>
<dbReference type="PROSITE" id="PS51188">
    <property type="entry name" value="ZF_CR"/>
    <property type="match status" value="1"/>
</dbReference>
<sequence>MASGGGASAGNGSAVAGAYSRDALGHLREAQIRSLVSLLNFNDPDFTHLGANKTGGDDEAKASVPKAPPVWKVLVMDPTSTDILSTSLRVQDLRENGVTLHFENIARIAKDVGARLYESIYINFTSAVPRPLLDELAQQVARTGNGAQVRQVYDQYLNFIVLQPNLFQLLPRSAATAQRGSAPQRVPTTYERLHHPGLGQEQVEAETDRIAGGLLSMLATMGTVPIIRAPRGSAAELVARKLEAKLREQTAGSRGATGLFASSNVGTAAWMNNRPVLVLLDRNVDLVPMIAHSWTYQALVQDVLDTKLNRVTVQDPEKPAAAKRSYDLDARDYFWAKNAELPFPQVAEDIDAELNNYRTEANEIMRSTGISSMDEVGQLDASSNASHLKAAVTALPKLTARKQTIDAHMNIATALLQGIKTRGLDELYQLEEGITRQSKTAILEALRNPEMKGAEDKLRLFLIYYLSLPNHALNEKDMEEFEAVLKEQGVQLSALEYVKKIRQLTQFSLAASAPQPAQSSGGELLRGFSSFGSRLTDRLKDSRLENLVAGVKNFLPAQKDFTVTRLVASIMDPAASNAQALQETDEYLYIDPRQPRGRGTAMAAGGAKARQPFAHAIVFVVGGGGYVEYANLQEYVTRSAAATGGVAPGTSSLKQITYGSTEILNPTDFLHALAALGAMAPTTQICRKNNVPINSLARSIDRGDFDKFDYIFGMDDDKKTICDPYYAIRQHTHALRREGALIAGVRSFSASNRRESVPKDPYGTLGVSKDASAKDIKNAYYQLAKKYHPDANKEPGAKERFVEIQAAYDLLSDPEKRSSFDKFGTTDGSAGFNPFGGGGSPFGGAGFGGFHAAGSAESIFESLFGGAFGGGAFGGGRATRGGFAADTRGEDIDTSINITFDEACKGTTRNVTISPIERCTPCSGSGLKPEAKRKTCEVCNGTGTRTFVIQGGFQMASSCPACSGTGSKVAPGDECNTCSGAGRVRIKRTVSVNIPAGVDDGYRIRMDGAGDAPLMGDGQAGSLVVRINVAPSRIWRRQGTNLFYPAHIPFYTAVLGGKVRVPTLDGDVEVRVPSGTQPGEEMVLRGRGVPRLTNRKSYESHGDLMVQFDITIPRSLTKRQKELLQEFVDDVEGTRPVTEALRQSRAKMQDKKTTKTKDAEKPADTKKAPARPIWGGGLGPQDEPAGDAAFEAKAQPDAQGSKPSGDAAPEDNSKEKSEAKDKEDKTGAS</sequence>
<dbReference type="SUPFAM" id="SSF57938">
    <property type="entry name" value="DnaJ/Hsp40 cysteine-rich domain"/>
    <property type="match status" value="1"/>
</dbReference>
<feature type="domain" description="J" evidence="10">
    <location>
        <begin position="760"/>
        <end position="824"/>
    </location>
</feature>
<dbReference type="InterPro" id="IPR002939">
    <property type="entry name" value="DnaJ_C"/>
</dbReference>
<evidence type="ECO:0000256" key="5">
    <source>
        <dbReference type="ARBA" id="ARBA00022833"/>
    </source>
</evidence>
<dbReference type="Pfam" id="PF00995">
    <property type="entry name" value="Sec1"/>
    <property type="match status" value="1"/>
</dbReference>
<feature type="compositionally biased region" description="Basic and acidic residues" evidence="9">
    <location>
        <begin position="1211"/>
        <end position="1229"/>
    </location>
</feature>
<dbReference type="SUPFAM" id="SSF46565">
    <property type="entry name" value="Chaperone J-domain"/>
    <property type="match status" value="1"/>
</dbReference>
<dbReference type="GO" id="GO:0031072">
    <property type="term" value="F:heat shock protein binding"/>
    <property type="evidence" value="ECO:0007669"/>
    <property type="project" value="InterPro"/>
</dbReference>
<feature type="region of interest" description="Disordered" evidence="9">
    <location>
        <begin position="1140"/>
        <end position="1229"/>
    </location>
</feature>
<dbReference type="InterPro" id="IPR036410">
    <property type="entry name" value="HSP_DnaJ_Cys-rich_dom_sf"/>
</dbReference>
<feature type="zinc finger region" description="CR-type" evidence="8">
    <location>
        <begin position="906"/>
        <end position="987"/>
    </location>
</feature>
<dbReference type="InterPro" id="IPR001305">
    <property type="entry name" value="HSP_DnaJ_Cys-rich_dom"/>
</dbReference>
<keyword evidence="5 8" id="KW-0862">Zinc</keyword>
<dbReference type="InterPro" id="IPR036196">
    <property type="entry name" value="Ptyr_pPase_sf"/>
</dbReference>
<keyword evidence="4 8" id="KW-0863">Zinc-finger</keyword>
<dbReference type="Pfam" id="PF01556">
    <property type="entry name" value="DnaJ_C"/>
    <property type="match status" value="1"/>
</dbReference>
<dbReference type="CDD" id="cd10747">
    <property type="entry name" value="DnaJ_C"/>
    <property type="match status" value="1"/>
</dbReference>
<dbReference type="PANTHER" id="PTHR43096">
    <property type="entry name" value="DNAJ HOMOLOG 1, MITOCHONDRIAL-RELATED"/>
    <property type="match status" value="1"/>
</dbReference>
<dbReference type="FunFam" id="2.10.230.10:FF:000001">
    <property type="entry name" value="DnaJ subfamily A member 2"/>
    <property type="match status" value="1"/>
</dbReference>
<dbReference type="SMART" id="SM00271">
    <property type="entry name" value="DnaJ"/>
    <property type="match status" value="1"/>
</dbReference>
<dbReference type="SUPFAM" id="SSF49493">
    <property type="entry name" value="HSP40/DnaJ peptide-binding domain"/>
    <property type="match status" value="2"/>
</dbReference>
<dbReference type="CDD" id="cd10719">
    <property type="entry name" value="DnaJ_zf"/>
    <property type="match status" value="1"/>
</dbReference>
<keyword evidence="13" id="KW-1185">Reference proteome</keyword>
<evidence type="ECO:0000256" key="8">
    <source>
        <dbReference type="PROSITE-ProRule" id="PRU00546"/>
    </source>
</evidence>
<dbReference type="GO" id="GO:0005737">
    <property type="term" value="C:cytoplasm"/>
    <property type="evidence" value="ECO:0007669"/>
    <property type="project" value="TreeGrafter"/>
</dbReference>
<dbReference type="InterPro" id="IPR012724">
    <property type="entry name" value="DnaJ"/>
</dbReference>
<dbReference type="GO" id="GO:0042026">
    <property type="term" value="P:protein refolding"/>
    <property type="evidence" value="ECO:0007669"/>
    <property type="project" value="TreeGrafter"/>
</dbReference>
<dbReference type="InterPro" id="IPR008971">
    <property type="entry name" value="HSP40/DnaJ_pept-bd"/>
</dbReference>
<dbReference type="GO" id="GO:0016192">
    <property type="term" value="P:vesicle-mediated transport"/>
    <property type="evidence" value="ECO:0007669"/>
    <property type="project" value="InterPro"/>
</dbReference>
<keyword evidence="3" id="KW-0677">Repeat</keyword>
<evidence type="ECO:0000256" key="2">
    <source>
        <dbReference type="ARBA" id="ARBA00022723"/>
    </source>
</evidence>
<gene>
    <name evidence="12" type="primary">SLY1</name>
    <name evidence="12" type="ORF">MBRA1_000805</name>
</gene>
<comment type="similarity">
    <text evidence="1">Belongs to the STXBP/unc-18/SEC1 family.</text>
</comment>
<dbReference type="GO" id="GO:0005524">
    <property type="term" value="F:ATP binding"/>
    <property type="evidence" value="ECO:0007669"/>
    <property type="project" value="InterPro"/>
</dbReference>
<accession>A0AAF0IMP0</accession>
<dbReference type="Gene3D" id="1.25.40.60">
    <property type="match status" value="1"/>
</dbReference>
<dbReference type="Pfam" id="PF00684">
    <property type="entry name" value="DnaJ_CXXCXGXG"/>
    <property type="match status" value="1"/>
</dbReference>
<dbReference type="PROSITE" id="PS50076">
    <property type="entry name" value="DNAJ_2"/>
    <property type="match status" value="1"/>
</dbReference>
<dbReference type="InterPro" id="IPR001623">
    <property type="entry name" value="DnaJ_domain"/>
</dbReference>
<feature type="domain" description="CR-type" evidence="11">
    <location>
        <begin position="906"/>
        <end position="987"/>
    </location>
</feature>
<dbReference type="InterPro" id="IPR043127">
    <property type="entry name" value="Sec-1-like_dom3a"/>
</dbReference>
<dbReference type="InterPro" id="IPR001619">
    <property type="entry name" value="Sec1-like"/>
</dbReference>
<dbReference type="PANTHER" id="PTHR43096:SF52">
    <property type="entry name" value="DNAJ HOMOLOG 1, MITOCHONDRIAL-RELATED"/>
    <property type="match status" value="1"/>
</dbReference>
<dbReference type="Pfam" id="PF00226">
    <property type="entry name" value="DnaJ"/>
    <property type="match status" value="1"/>
</dbReference>
<evidence type="ECO:0000313" key="12">
    <source>
        <dbReference type="EMBL" id="WFC94172.1"/>
    </source>
</evidence>
<evidence type="ECO:0000256" key="9">
    <source>
        <dbReference type="SAM" id="MobiDB-lite"/>
    </source>
</evidence>
<dbReference type="FunFam" id="2.60.260.20:FF:000005">
    <property type="entry name" value="Chaperone protein dnaJ 1, mitochondrial"/>
    <property type="match status" value="1"/>
</dbReference>
<dbReference type="Gene3D" id="3.40.50.2060">
    <property type="match status" value="2"/>
</dbReference>
<feature type="compositionally biased region" description="Basic and acidic residues" evidence="9">
    <location>
        <begin position="1147"/>
        <end position="1167"/>
    </location>
</feature>
<dbReference type="InterPro" id="IPR018253">
    <property type="entry name" value="DnaJ_domain_CS"/>
</dbReference>
<keyword evidence="6" id="KW-0143">Chaperone</keyword>
<dbReference type="PRINTS" id="PR00625">
    <property type="entry name" value="JDOMAIN"/>
</dbReference>
<evidence type="ECO:0000259" key="11">
    <source>
        <dbReference type="PROSITE" id="PS51188"/>
    </source>
</evidence>
<evidence type="ECO:0000259" key="10">
    <source>
        <dbReference type="PROSITE" id="PS50076"/>
    </source>
</evidence>
<protein>
    <recommendedName>
        <fullName evidence="7">DnaJ homolog 1, mitochondrial</fullName>
    </recommendedName>
</protein>
<reference evidence="12" key="1">
    <citation type="submission" date="2023-03" db="EMBL/GenBank/DDBJ databases">
        <title>Mating type loci evolution in Malassezia.</title>
        <authorList>
            <person name="Coelho M.A."/>
        </authorList>
    </citation>
    <scope>NUCLEOTIDE SEQUENCE</scope>
    <source>
        <strain evidence="12">CBS 14135</strain>
    </source>
</reference>
<dbReference type="Gene3D" id="3.40.50.1910">
    <property type="match status" value="1"/>
</dbReference>
<dbReference type="Gene3D" id="2.10.230.10">
    <property type="entry name" value="Heat shock protein DnaJ, cysteine-rich domain"/>
    <property type="match status" value="1"/>
</dbReference>
<dbReference type="GO" id="GO:0051082">
    <property type="term" value="F:unfolded protein binding"/>
    <property type="evidence" value="ECO:0007669"/>
    <property type="project" value="InterPro"/>
</dbReference>
<dbReference type="InterPro" id="IPR036869">
    <property type="entry name" value="J_dom_sf"/>
</dbReference>
<dbReference type="Gene3D" id="2.60.260.20">
    <property type="entry name" value="Urease metallochaperone UreE, N-terminal domain"/>
    <property type="match status" value="2"/>
</dbReference>
<dbReference type="Proteomes" id="UP001216638">
    <property type="component" value="Chromosome 1"/>
</dbReference>
<dbReference type="AlphaFoldDB" id="A0AAF0IMP0"/>
<dbReference type="HAMAP" id="MF_01152">
    <property type="entry name" value="DnaJ"/>
    <property type="match status" value="1"/>
</dbReference>
<dbReference type="Gene3D" id="3.90.830.10">
    <property type="entry name" value="Syntaxin Binding Protein 1, Chain A, domain 2"/>
    <property type="match status" value="1"/>
</dbReference>
<proteinExistence type="inferred from homology"/>
<evidence type="ECO:0000256" key="3">
    <source>
        <dbReference type="ARBA" id="ARBA00022737"/>
    </source>
</evidence>
<evidence type="ECO:0000256" key="6">
    <source>
        <dbReference type="ARBA" id="ARBA00023186"/>
    </source>
</evidence>
<dbReference type="Gene3D" id="1.10.287.110">
    <property type="entry name" value="DnaJ domain"/>
    <property type="match status" value="1"/>
</dbReference>
<evidence type="ECO:0000256" key="7">
    <source>
        <dbReference type="ARBA" id="ARBA00072890"/>
    </source>
</evidence>
<dbReference type="SUPFAM" id="SSF56815">
    <property type="entry name" value="Sec1/munc18-like (SM) proteins"/>
    <property type="match status" value="1"/>
</dbReference>
<name>A0AAF0IMP0_9BASI</name>
<dbReference type="SUPFAM" id="SSF52788">
    <property type="entry name" value="Phosphotyrosine protein phosphatases I"/>
    <property type="match status" value="1"/>
</dbReference>
<dbReference type="GO" id="GO:0008270">
    <property type="term" value="F:zinc ion binding"/>
    <property type="evidence" value="ECO:0007669"/>
    <property type="project" value="UniProtKB-KW"/>
</dbReference>
<dbReference type="PROSITE" id="PS00636">
    <property type="entry name" value="DNAJ_1"/>
    <property type="match status" value="1"/>
</dbReference>
<organism evidence="12 13">
    <name type="scientific">Malassezia brasiliensis</name>
    <dbReference type="NCBI Taxonomy" id="1821822"/>
    <lineage>
        <taxon>Eukaryota</taxon>
        <taxon>Fungi</taxon>
        <taxon>Dikarya</taxon>
        <taxon>Basidiomycota</taxon>
        <taxon>Ustilaginomycotina</taxon>
        <taxon>Malasseziomycetes</taxon>
        <taxon>Malasseziales</taxon>
        <taxon>Malasseziaceae</taxon>
        <taxon>Malassezia</taxon>
    </lineage>
</organism>
<dbReference type="CDD" id="cd06257">
    <property type="entry name" value="DnaJ"/>
    <property type="match status" value="1"/>
</dbReference>
<evidence type="ECO:0000313" key="13">
    <source>
        <dbReference type="Proteomes" id="UP001216638"/>
    </source>
</evidence>
<evidence type="ECO:0000256" key="4">
    <source>
        <dbReference type="ARBA" id="ARBA00022771"/>
    </source>
</evidence>
<dbReference type="GO" id="GO:0009408">
    <property type="term" value="P:response to heat"/>
    <property type="evidence" value="ECO:0007669"/>
    <property type="project" value="InterPro"/>
</dbReference>
<evidence type="ECO:0000256" key="1">
    <source>
        <dbReference type="ARBA" id="ARBA00009884"/>
    </source>
</evidence>
<dbReference type="InterPro" id="IPR036045">
    <property type="entry name" value="Sec1-like_sf"/>
</dbReference>
<keyword evidence="2 8" id="KW-0479">Metal-binding</keyword>
<dbReference type="EMBL" id="CP119951">
    <property type="protein sequence ID" value="WFC94172.1"/>
    <property type="molecule type" value="Genomic_DNA"/>
</dbReference>